<dbReference type="Proteomes" id="UP001629113">
    <property type="component" value="Unassembled WGS sequence"/>
</dbReference>
<dbReference type="InterPro" id="IPR036412">
    <property type="entry name" value="HAD-like_sf"/>
</dbReference>
<dbReference type="SUPFAM" id="SSF56784">
    <property type="entry name" value="HAD-like"/>
    <property type="match status" value="1"/>
</dbReference>
<dbReference type="Gene3D" id="3.40.50.1000">
    <property type="entry name" value="HAD superfamily/HAD-like"/>
    <property type="match status" value="1"/>
</dbReference>
<name>A0ABR4PI96_9HELO</name>
<organism evidence="1 2">
    <name type="scientific">Phlyctema vagabunda</name>
    <dbReference type="NCBI Taxonomy" id="108571"/>
    <lineage>
        <taxon>Eukaryota</taxon>
        <taxon>Fungi</taxon>
        <taxon>Dikarya</taxon>
        <taxon>Ascomycota</taxon>
        <taxon>Pezizomycotina</taxon>
        <taxon>Leotiomycetes</taxon>
        <taxon>Helotiales</taxon>
        <taxon>Dermateaceae</taxon>
        <taxon>Phlyctema</taxon>
    </lineage>
</organism>
<comment type="caution">
    <text evidence="1">The sequence shown here is derived from an EMBL/GenBank/DDBJ whole genome shotgun (WGS) entry which is preliminary data.</text>
</comment>
<reference evidence="1 2" key="1">
    <citation type="submission" date="2024-06" db="EMBL/GenBank/DDBJ databases">
        <title>Complete genome of Phlyctema vagabunda strain 19-DSS-EL-015.</title>
        <authorList>
            <person name="Fiorenzani C."/>
        </authorList>
    </citation>
    <scope>NUCLEOTIDE SEQUENCE [LARGE SCALE GENOMIC DNA]</scope>
    <source>
        <strain evidence="1 2">19-DSS-EL-015</strain>
    </source>
</reference>
<protein>
    <submittedName>
        <fullName evidence="1">HAD superfamily phosphatase</fullName>
    </submittedName>
</protein>
<keyword evidence="2" id="KW-1185">Reference proteome</keyword>
<dbReference type="InterPro" id="IPR023214">
    <property type="entry name" value="HAD_sf"/>
</dbReference>
<evidence type="ECO:0000313" key="1">
    <source>
        <dbReference type="EMBL" id="KAL3423062.1"/>
    </source>
</evidence>
<dbReference type="EMBL" id="JBFCZG010000004">
    <property type="protein sequence ID" value="KAL3423062.1"/>
    <property type="molecule type" value="Genomic_DNA"/>
</dbReference>
<dbReference type="Pfam" id="PF09419">
    <property type="entry name" value="PGP_phosphatase"/>
    <property type="match status" value="1"/>
</dbReference>
<gene>
    <name evidence="1" type="ORF">PVAG01_04809</name>
</gene>
<dbReference type="NCBIfam" id="TIGR01668">
    <property type="entry name" value="YqeG_hyp_ppase"/>
    <property type="match status" value="1"/>
</dbReference>
<sequence length="218" mass="24094">MDIMNTLNISATLNVFRLLARPNLCLPQATISTFNQLPIPLNQAFGKYKNVDIRAVVLDKDNCFAYPKSNDIYKPYNDHFEKLRTAYPGRKLLIVSNTAGALSLDTTGSQAVAVKASTGLEVLAHKDKKPGCGSEIMEYFLQHPETGVTRPEHVAIVGDRLTTDVLMANLMGSYAVWVKDGVVPVQETSVFARLEQKFGGFLLRRGYEAPDPSSPFEK</sequence>
<evidence type="ECO:0000313" key="2">
    <source>
        <dbReference type="Proteomes" id="UP001629113"/>
    </source>
</evidence>
<proteinExistence type="predicted"/>
<dbReference type="InterPro" id="IPR010021">
    <property type="entry name" value="PGPP1/Gep4"/>
</dbReference>
<dbReference type="InterPro" id="IPR027706">
    <property type="entry name" value="PGP_Pase"/>
</dbReference>
<accession>A0ABR4PI96</accession>